<dbReference type="EC" id="2.4.-.-" evidence="2"/>
<dbReference type="Gene3D" id="3.40.50.2000">
    <property type="entry name" value="Glycogen Phosphorylase B"/>
    <property type="match status" value="3"/>
</dbReference>
<feature type="domain" description="Glycosyltransferase subfamily 4-like N-terminal" evidence="1">
    <location>
        <begin position="14"/>
        <end position="155"/>
    </location>
</feature>
<organism evidence="2 3">
    <name type="scientific">Candidatus Dorea gallistercoris</name>
    <dbReference type="NCBI Taxonomy" id="2838542"/>
    <lineage>
        <taxon>Bacteria</taxon>
        <taxon>Bacillati</taxon>
        <taxon>Bacillota</taxon>
        <taxon>Clostridia</taxon>
        <taxon>Lachnospirales</taxon>
        <taxon>Lachnospiraceae</taxon>
        <taxon>Dorea</taxon>
    </lineage>
</organism>
<keyword evidence="2" id="KW-0808">Transferase</keyword>
<evidence type="ECO:0000313" key="3">
    <source>
        <dbReference type="Proteomes" id="UP000824263"/>
    </source>
</evidence>
<dbReference type="InterPro" id="IPR050194">
    <property type="entry name" value="Glycosyltransferase_grp1"/>
</dbReference>
<proteinExistence type="predicted"/>
<accession>A0A9D1RCA9</accession>
<reference evidence="2" key="1">
    <citation type="journal article" date="2021" name="PeerJ">
        <title>Extensive microbial diversity within the chicken gut microbiome revealed by metagenomics and culture.</title>
        <authorList>
            <person name="Gilroy R."/>
            <person name="Ravi A."/>
            <person name="Getino M."/>
            <person name="Pursley I."/>
            <person name="Horton D.L."/>
            <person name="Alikhan N.F."/>
            <person name="Baker D."/>
            <person name="Gharbi K."/>
            <person name="Hall N."/>
            <person name="Watson M."/>
            <person name="Adriaenssens E.M."/>
            <person name="Foster-Nyarko E."/>
            <person name="Jarju S."/>
            <person name="Secka A."/>
            <person name="Antonio M."/>
            <person name="Oren A."/>
            <person name="Chaudhuri R.R."/>
            <person name="La Ragione R."/>
            <person name="Hildebrand F."/>
            <person name="Pallen M.J."/>
        </authorList>
    </citation>
    <scope>NUCLEOTIDE SEQUENCE</scope>
    <source>
        <strain evidence="2">ChiSxjej1B13-11762</strain>
    </source>
</reference>
<dbReference type="PANTHER" id="PTHR45947:SF3">
    <property type="entry name" value="SULFOQUINOVOSYL TRANSFERASE SQD2"/>
    <property type="match status" value="1"/>
</dbReference>
<dbReference type="EMBL" id="DXGF01000191">
    <property type="protein sequence ID" value="HIW84800.1"/>
    <property type="molecule type" value="Genomic_DNA"/>
</dbReference>
<gene>
    <name evidence="2" type="ORF">H9873_10850</name>
</gene>
<dbReference type="Proteomes" id="UP000824263">
    <property type="component" value="Unassembled WGS sequence"/>
</dbReference>
<evidence type="ECO:0000259" key="1">
    <source>
        <dbReference type="Pfam" id="PF13439"/>
    </source>
</evidence>
<dbReference type="AlphaFoldDB" id="A0A9D1RCA9"/>
<protein>
    <submittedName>
        <fullName evidence="2">Glycosyltransferase</fullName>
        <ecNumber evidence="2">2.4.-.-</ecNumber>
    </submittedName>
</protein>
<sequence length="289" mass="33158">MKVLITTDWYDPVVNGVVTSVHTLTEELEKQGHEVRVLTLSRNCRSYVEGSVYYVGSAGAGRIYPEARFRLPVPERYVQELIEWKPELIHSQCKFSTFFLARKIAGALNIPIIHTYHTIYEDYTHYFSPRKTWGRNVVRQITRRLSRQVSGMIPPKEVWKYYQAGDLFVSASTSETQGMIYVEALTAGFPLLCRRDGCLEGIVKEGENGWQYDDMKEFLAFLERWGDLDESGKRKLCKCARKSAERFSAETFGRGVERIYEQERKRTENLEYCFAGGAAPVRGTGSMGL</sequence>
<dbReference type="InterPro" id="IPR028098">
    <property type="entry name" value="Glyco_trans_4-like_N"/>
</dbReference>
<dbReference type="Pfam" id="PF13439">
    <property type="entry name" value="Glyco_transf_4"/>
    <property type="match status" value="1"/>
</dbReference>
<keyword evidence="2" id="KW-0328">Glycosyltransferase</keyword>
<dbReference type="PANTHER" id="PTHR45947">
    <property type="entry name" value="SULFOQUINOVOSYL TRANSFERASE SQD2"/>
    <property type="match status" value="1"/>
</dbReference>
<name>A0A9D1RCA9_9FIRM</name>
<evidence type="ECO:0000313" key="2">
    <source>
        <dbReference type="EMBL" id="HIW84800.1"/>
    </source>
</evidence>
<dbReference type="SUPFAM" id="SSF53756">
    <property type="entry name" value="UDP-Glycosyltransferase/glycogen phosphorylase"/>
    <property type="match status" value="2"/>
</dbReference>
<dbReference type="GO" id="GO:0016758">
    <property type="term" value="F:hexosyltransferase activity"/>
    <property type="evidence" value="ECO:0007669"/>
    <property type="project" value="TreeGrafter"/>
</dbReference>
<reference evidence="2" key="2">
    <citation type="submission" date="2021-04" db="EMBL/GenBank/DDBJ databases">
        <authorList>
            <person name="Gilroy R."/>
        </authorList>
    </citation>
    <scope>NUCLEOTIDE SEQUENCE</scope>
    <source>
        <strain evidence="2">ChiSxjej1B13-11762</strain>
    </source>
</reference>
<comment type="caution">
    <text evidence="2">The sequence shown here is derived from an EMBL/GenBank/DDBJ whole genome shotgun (WGS) entry which is preliminary data.</text>
</comment>